<dbReference type="EC" id="3.1.4.53" evidence="5"/>
<dbReference type="AlphaFoldDB" id="A0A2A5T6N1"/>
<dbReference type="PANTHER" id="PTHR42988">
    <property type="entry name" value="PHOSPHOHYDROLASE"/>
    <property type="match status" value="1"/>
</dbReference>
<keyword evidence="8" id="KW-1185">Reference proteome</keyword>
<evidence type="ECO:0000256" key="5">
    <source>
        <dbReference type="HAMAP-Rule" id="MF_00905"/>
    </source>
</evidence>
<feature type="binding site" evidence="5">
    <location>
        <position position="63"/>
    </location>
    <ligand>
        <name>AMP</name>
        <dbReference type="ChEBI" id="CHEBI:456215"/>
    </ligand>
</feature>
<dbReference type="EMBL" id="NBYY01000009">
    <property type="protein sequence ID" value="PCS23760.1"/>
    <property type="molecule type" value="Genomic_DNA"/>
</dbReference>
<dbReference type="InterPro" id="IPR004843">
    <property type="entry name" value="Calcineurin-like_PHP"/>
</dbReference>
<comment type="function">
    <text evidence="5">Hydrolyzes cAMP to 5'-AMP. Plays an important regulatory role in modulating the intracellular concentration of cAMP, thereby influencing cAMP-dependent processes.</text>
</comment>
<comment type="caution">
    <text evidence="7">The sequence shown here is derived from an EMBL/GenBank/DDBJ whole genome shotgun (WGS) entry which is preliminary data.</text>
</comment>
<keyword evidence="1 5" id="KW-0479">Metal-binding</keyword>
<feature type="binding site" evidence="5">
    <location>
        <position position="23"/>
    </location>
    <ligand>
        <name>AMP</name>
        <dbReference type="ChEBI" id="CHEBI:456215"/>
    </ligand>
</feature>
<keyword evidence="5" id="KW-0547">Nucleotide-binding</keyword>
<evidence type="ECO:0000313" key="7">
    <source>
        <dbReference type="EMBL" id="PCS23760.1"/>
    </source>
</evidence>
<evidence type="ECO:0000256" key="3">
    <source>
        <dbReference type="ARBA" id="ARBA00023004"/>
    </source>
</evidence>
<organism evidence="7 8">
    <name type="scientific">Candidatus Enterovibrio escicola</name>
    <dbReference type="NCBI Taxonomy" id="1927127"/>
    <lineage>
        <taxon>Bacteria</taxon>
        <taxon>Pseudomonadati</taxon>
        <taxon>Pseudomonadota</taxon>
        <taxon>Gammaproteobacteria</taxon>
        <taxon>Vibrionales</taxon>
        <taxon>Vibrionaceae</taxon>
        <taxon>Enterovibrio</taxon>
    </lineage>
</organism>
<feature type="binding site" evidence="5">
    <location>
        <position position="93"/>
    </location>
    <ligand>
        <name>Fe cation</name>
        <dbReference type="ChEBI" id="CHEBI:24875"/>
        <label>2</label>
    </ligand>
</feature>
<dbReference type="InterPro" id="IPR046379">
    <property type="entry name" value="cAMP_phosphodiest_CpdA"/>
</dbReference>
<dbReference type="NCBIfam" id="NF008359">
    <property type="entry name" value="PRK11148.1"/>
    <property type="match status" value="1"/>
</dbReference>
<dbReference type="HAMAP" id="MF_00905">
    <property type="entry name" value="cAMP_phosphodiest_CpdA"/>
    <property type="match status" value="1"/>
</dbReference>
<gene>
    <name evidence="5" type="primary">cpdA</name>
    <name evidence="7" type="ORF">BTN49_0729</name>
</gene>
<comment type="similarity">
    <text evidence="4 5">Belongs to the cyclic nucleotide phosphodiesterase class-III family.</text>
</comment>
<dbReference type="CDD" id="cd07402">
    <property type="entry name" value="MPP_GpdQ"/>
    <property type="match status" value="1"/>
</dbReference>
<evidence type="ECO:0000313" key="8">
    <source>
        <dbReference type="Proteomes" id="UP000219020"/>
    </source>
</evidence>
<dbReference type="SUPFAM" id="SSF56300">
    <property type="entry name" value="Metallo-dependent phosphatases"/>
    <property type="match status" value="1"/>
</dbReference>
<reference evidence="8" key="1">
    <citation type="submission" date="2017-04" db="EMBL/GenBank/DDBJ databases">
        <title>Genome evolution of the luminous symbionts of deep sea anglerfish.</title>
        <authorList>
            <person name="Hendry T.A."/>
        </authorList>
    </citation>
    <scope>NUCLEOTIDE SEQUENCE [LARGE SCALE GENOMIC DNA]</scope>
</reference>
<dbReference type="GO" id="GO:0046872">
    <property type="term" value="F:metal ion binding"/>
    <property type="evidence" value="ECO:0007669"/>
    <property type="project" value="UniProtKB-UniRule"/>
</dbReference>
<dbReference type="InterPro" id="IPR050884">
    <property type="entry name" value="CNP_phosphodiesterase-III"/>
</dbReference>
<feature type="binding site" evidence="5">
    <location>
        <position position="63"/>
    </location>
    <ligand>
        <name>Fe cation</name>
        <dbReference type="ChEBI" id="CHEBI:24875"/>
        <label>1</label>
    </ligand>
</feature>
<dbReference type="InterPro" id="IPR029052">
    <property type="entry name" value="Metallo-depent_PP-like"/>
</dbReference>
<feature type="binding site" evidence="5">
    <location>
        <position position="163"/>
    </location>
    <ligand>
        <name>Fe cation</name>
        <dbReference type="ChEBI" id="CHEBI:24875"/>
        <label>2</label>
    </ligand>
</feature>
<keyword evidence="2 5" id="KW-0378">Hydrolase</keyword>
<comment type="catalytic activity">
    <reaction evidence="5">
        <text>3',5'-cyclic AMP + H2O = AMP + H(+)</text>
        <dbReference type="Rhea" id="RHEA:25277"/>
        <dbReference type="ChEBI" id="CHEBI:15377"/>
        <dbReference type="ChEBI" id="CHEBI:15378"/>
        <dbReference type="ChEBI" id="CHEBI:58165"/>
        <dbReference type="ChEBI" id="CHEBI:456215"/>
        <dbReference type="EC" id="3.1.4.53"/>
    </reaction>
</comment>
<dbReference type="GeneID" id="66951135"/>
<comment type="cofactor">
    <cofactor evidence="5">
        <name>Fe(2+)</name>
        <dbReference type="ChEBI" id="CHEBI:29033"/>
    </cofactor>
    <text evidence="5">Binds 2 Fe(2+) ions per subunit.</text>
</comment>
<evidence type="ECO:0000256" key="1">
    <source>
        <dbReference type="ARBA" id="ARBA00022723"/>
    </source>
</evidence>
<keyword evidence="3 5" id="KW-0408">Iron</keyword>
<feature type="binding site" evidence="5">
    <location>
        <position position="23"/>
    </location>
    <ligand>
        <name>Fe cation</name>
        <dbReference type="ChEBI" id="CHEBI:24875"/>
        <label>1</label>
    </ligand>
</feature>
<dbReference type="RefSeq" id="WP_097355947.1">
    <property type="nucleotide sequence ID" value="NZ_CAWNJE010000005.1"/>
</dbReference>
<feature type="binding site" evidence="5">
    <location>
        <position position="204"/>
    </location>
    <ligand>
        <name>Fe cation</name>
        <dbReference type="ChEBI" id="CHEBI:24875"/>
        <label>1</label>
    </ligand>
</feature>
<dbReference type="InterPro" id="IPR026575">
    <property type="entry name" value="GpdQ/CpdA-like"/>
</dbReference>
<feature type="domain" description="Calcineurin-like phosphoesterase" evidence="6">
    <location>
        <begin position="15"/>
        <end position="205"/>
    </location>
</feature>
<feature type="binding site" evidence="5">
    <location>
        <position position="204"/>
    </location>
    <ligand>
        <name>AMP</name>
        <dbReference type="ChEBI" id="CHEBI:456215"/>
    </ligand>
</feature>
<dbReference type="Pfam" id="PF00149">
    <property type="entry name" value="Metallophos"/>
    <property type="match status" value="1"/>
</dbReference>
<feature type="binding site" evidence="5">
    <location>
        <position position="63"/>
    </location>
    <ligand>
        <name>Fe cation</name>
        <dbReference type="ChEBI" id="CHEBI:24875"/>
        <label>2</label>
    </ligand>
</feature>
<proteinExistence type="inferred from homology"/>
<dbReference type="Proteomes" id="UP000219020">
    <property type="component" value="Unassembled WGS sequence"/>
</dbReference>
<dbReference type="OrthoDB" id="9784378at2"/>
<accession>A0A2A5T6N1</accession>
<name>A0A2A5T6N1_9GAMM</name>
<dbReference type="GO" id="GO:0004115">
    <property type="term" value="F:3',5'-cyclic-AMP phosphodiesterase activity"/>
    <property type="evidence" value="ECO:0007669"/>
    <property type="project" value="UniProtKB-UniRule"/>
</dbReference>
<sequence>MRICHLLSQCSQTVRLLQITDTHLFADPYRSLLGVNTAASYQAVVDEIQRKNVVFDAIIATGDLSQDHSTASYQRFAEGISNWSQPCYWLPGNHDCQPKMRTVFEQPTLVGCDQVLMGEYWQLIILDSQVKGLPHGRLTVEQLTMLEIALISHPKRYGLVLMHHHPLAAGSSWLDQHQLNNQDAFWSSVEKYDNVKGVVCGHIHQALDIHHEGRRVMAAPSTCIQFLPDSSNFALDSTNPGWREILLHQDGKISSEIGRLKGKVFCPDMHSTGY</sequence>
<dbReference type="PANTHER" id="PTHR42988:SF2">
    <property type="entry name" value="CYCLIC NUCLEOTIDE PHOSPHODIESTERASE CBUA0032-RELATED"/>
    <property type="match status" value="1"/>
</dbReference>
<feature type="binding site" evidence="5">
    <location>
        <position position="202"/>
    </location>
    <ligand>
        <name>Fe cation</name>
        <dbReference type="ChEBI" id="CHEBI:24875"/>
        <label>2</label>
    </ligand>
</feature>
<evidence type="ECO:0000259" key="6">
    <source>
        <dbReference type="Pfam" id="PF00149"/>
    </source>
</evidence>
<protein>
    <recommendedName>
        <fullName evidence="5">3',5'-cyclic adenosine monophosphate phosphodiesterase CpdA</fullName>
        <shortName evidence="5">3',5'-cyclic AMP phosphodiesterase</shortName>
        <shortName evidence="5">cAMP phosphodiesterase</shortName>
        <ecNumber evidence="5">3.1.4.53</ecNumber>
    </recommendedName>
</protein>
<dbReference type="GO" id="GO:0000166">
    <property type="term" value="F:nucleotide binding"/>
    <property type="evidence" value="ECO:0007669"/>
    <property type="project" value="UniProtKB-UniRule"/>
</dbReference>
<evidence type="ECO:0000256" key="2">
    <source>
        <dbReference type="ARBA" id="ARBA00022801"/>
    </source>
</evidence>
<feature type="binding site" evidence="5">
    <location>
        <position position="21"/>
    </location>
    <ligand>
        <name>Fe cation</name>
        <dbReference type="ChEBI" id="CHEBI:24875"/>
        <label>1</label>
    </ligand>
</feature>
<feature type="binding site" evidence="5">
    <location>
        <begin position="93"/>
        <end position="94"/>
    </location>
    <ligand>
        <name>AMP</name>
        <dbReference type="ChEBI" id="CHEBI:456215"/>
    </ligand>
</feature>
<dbReference type="Gene3D" id="3.60.21.10">
    <property type="match status" value="1"/>
</dbReference>
<keyword evidence="5" id="KW-0114">cAMP</keyword>
<evidence type="ECO:0000256" key="4">
    <source>
        <dbReference type="ARBA" id="ARBA00025742"/>
    </source>
</evidence>